<feature type="transmembrane region" description="Helical" evidence="5">
    <location>
        <begin position="282"/>
        <end position="301"/>
    </location>
</feature>
<evidence type="ECO:0000313" key="8">
    <source>
        <dbReference type="Proteomes" id="UP000838748"/>
    </source>
</evidence>
<organism evidence="7 8">
    <name type="scientific">Vibrio marisflavi CECT 7928</name>
    <dbReference type="NCBI Taxonomy" id="634439"/>
    <lineage>
        <taxon>Bacteria</taxon>
        <taxon>Pseudomonadati</taxon>
        <taxon>Pseudomonadota</taxon>
        <taxon>Gammaproteobacteria</taxon>
        <taxon>Vibrionales</taxon>
        <taxon>Vibrionaceae</taxon>
        <taxon>Vibrio</taxon>
    </lineage>
</organism>
<protein>
    <recommendedName>
        <fullName evidence="6">Integral membrane bound transporter domain-containing protein</fullName>
    </recommendedName>
</protein>
<feature type="transmembrane region" description="Helical" evidence="5">
    <location>
        <begin position="307"/>
        <end position="328"/>
    </location>
</feature>
<keyword evidence="3 5" id="KW-1133">Transmembrane helix</keyword>
<reference evidence="7" key="1">
    <citation type="submission" date="2021-11" db="EMBL/GenBank/DDBJ databases">
        <authorList>
            <person name="Rodrigo-Torres L."/>
            <person name="Arahal R. D."/>
            <person name="Lucena T."/>
        </authorList>
    </citation>
    <scope>NUCLEOTIDE SEQUENCE</scope>
    <source>
        <strain evidence="7">CECT 7928</strain>
    </source>
</reference>
<sequence>MLKEIISNKRLLRKWSLITLAMLPSIVIGSTLGHWELSQLVLLSASLYSIQTQSKWGVGAIIFHEVVILAGLYLLTYSLFSPLAFAITCTLFAGACMGLGIYNPELRKLGSWILIPALYMTIDFQGSNILHSVDSNVWFALQLFAVAALGPVLVCLFNYILEEDNSKSSLWGFNNVFTAKTDVSAIWTVIGIMVAVFVSSIFVQWLKIPHAEWVIWSTISVSTGDMTSMHRKLAHRVTGALVGMIFGVSLVVVLQLVSPLFFELAGILIPFTLFIKRYPLAYASRCTLIALAAGALVHGTSVAEFRMLNVLIGGILGVLCAYLAAYMANKYHHKHPVSD</sequence>
<evidence type="ECO:0000259" key="6">
    <source>
        <dbReference type="Pfam" id="PF13515"/>
    </source>
</evidence>
<accession>A0ABM9A0S9</accession>
<evidence type="ECO:0000256" key="4">
    <source>
        <dbReference type="ARBA" id="ARBA00023136"/>
    </source>
</evidence>
<dbReference type="Pfam" id="PF13515">
    <property type="entry name" value="FUSC_2"/>
    <property type="match status" value="1"/>
</dbReference>
<name>A0ABM9A0S9_9VIBR</name>
<dbReference type="Proteomes" id="UP000838748">
    <property type="component" value="Unassembled WGS sequence"/>
</dbReference>
<feature type="transmembrane region" description="Helical" evidence="5">
    <location>
        <begin position="233"/>
        <end position="254"/>
    </location>
</feature>
<feature type="transmembrane region" description="Helical" evidence="5">
    <location>
        <begin position="55"/>
        <end position="76"/>
    </location>
</feature>
<keyword evidence="4 5" id="KW-0472">Membrane</keyword>
<feature type="transmembrane region" description="Helical" evidence="5">
    <location>
        <begin position="185"/>
        <end position="206"/>
    </location>
</feature>
<dbReference type="RefSeq" id="WP_237360351.1">
    <property type="nucleotide sequence ID" value="NZ_CAKLDM010000001.1"/>
</dbReference>
<evidence type="ECO:0000256" key="2">
    <source>
        <dbReference type="ARBA" id="ARBA00022692"/>
    </source>
</evidence>
<comment type="subcellular location">
    <subcellularLocation>
        <location evidence="1">Membrane</location>
        <topology evidence="1">Multi-pass membrane protein</topology>
    </subcellularLocation>
</comment>
<feature type="domain" description="Integral membrane bound transporter" evidence="6">
    <location>
        <begin position="199"/>
        <end position="320"/>
    </location>
</feature>
<proteinExistence type="predicted"/>
<dbReference type="InterPro" id="IPR049453">
    <property type="entry name" value="Memb_transporter_dom"/>
</dbReference>
<evidence type="ECO:0000256" key="5">
    <source>
        <dbReference type="SAM" id="Phobius"/>
    </source>
</evidence>
<keyword evidence="8" id="KW-1185">Reference proteome</keyword>
<gene>
    <name evidence="7" type="ORF">VMF7928_00979</name>
</gene>
<keyword evidence="2 5" id="KW-0812">Transmembrane</keyword>
<dbReference type="EMBL" id="CAKLDM010000001">
    <property type="protein sequence ID" value="CAH0537181.1"/>
    <property type="molecule type" value="Genomic_DNA"/>
</dbReference>
<evidence type="ECO:0000256" key="3">
    <source>
        <dbReference type="ARBA" id="ARBA00022989"/>
    </source>
</evidence>
<feature type="transmembrane region" description="Helical" evidence="5">
    <location>
        <begin position="12"/>
        <end position="35"/>
    </location>
</feature>
<feature type="transmembrane region" description="Helical" evidence="5">
    <location>
        <begin position="137"/>
        <end position="161"/>
    </location>
</feature>
<evidence type="ECO:0000256" key="1">
    <source>
        <dbReference type="ARBA" id="ARBA00004141"/>
    </source>
</evidence>
<feature type="transmembrane region" description="Helical" evidence="5">
    <location>
        <begin position="83"/>
        <end position="103"/>
    </location>
</feature>
<comment type="caution">
    <text evidence="7">The sequence shown here is derived from an EMBL/GenBank/DDBJ whole genome shotgun (WGS) entry which is preliminary data.</text>
</comment>
<evidence type="ECO:0000313" key="7">
    <source>
        <dbReference type="EMBL" id="CAH0537181.1"/>
    </source>
</evidence>
<feature type="transmembrane region" description="Helical" evidence="5">
    <location>
        <begin position="109"/>
        <end position="130"/>
    </location>
</feature>